<keyword evidence="9" id="KW-0067">ATP-binding</keyword>
<comment type="caution">
    <text evidence="13">The sequence shown here is derived from an EMBL/GenBank/DDBJ whole genome shotgun (WGS) entry which is preliminary data.</text>
</comment>
<reference evidence="13" key="2">
    <citation type="submission" date="2023-01" db="EMBL/GenBank/DDBJ databases">
        <authorList>
            <person name="Sun Q."/>
            <person name="Evtushenko L."/>
        </authorList>
    </citation>
    <scope>NUCLEOTIDE SEQUENCE</scope>
    <source>
        <strain evidence="13">VKM Ac-1321</strain>
    </source>
</reference>
<comment type="subcellular location">
    <subcellularLocation>
        <location evidence="1">Cytoplasm</location>
    </subcellularLocation>
</comment>
<feature type="domain" description="YrdC-like" evidence="12">
    <location>
        <begin position="12"/>
        <end position="207"/>
    </location>
</feature>
<dbReference type="EC" id="2.7.7.87" evidence="3"/>
<gene>
    <name evidence="13" type="ORF">GCM10017581_009520</name>
</gene>
<keyword evidence="14" id="KW-1185">Reference proteome</keyword>
<evidence type="ECO:0000256" key="9">
    <source>
        <dbReference type="ARBA" id="ARBA00022840"/>
    </source>
</evidence>
<sequence>MAAPPVRPAADAATLGAATAVIDAGGIVAVPTRRWYMLCADATDEDACRSIFAGKGRPVAKPLALVLPTDAAVAERFVLSPAARRLAERLWPGDLALLLPWRHPGDAERHPWLGAGTPMVTRDPGFLGALSLRVRNPIATAVVSRSDGRTPQERAPALSPAAVLAFVEAHGAPLELLVDGGVCPLGVGLTVVDCTTAEPAVVRAGSVHERAVEAALHEA</sequence>
<evidence type="ECO:0000256" key="5">
    <source>
        <dbReference type="ARBA" id="ARBA00022679"/>
    </source>
</evidence>
<protein>
    <recommendedName>
        <fullName evidence="10">L-threonylcarbamoyladenylate synthase</fullName>
        <ecNumber evidence="3">2.7.7.87</ecNumber>
    </recommendedName>
    <alternativeName>
        <fullName evidence="10">L-threonylcarbamoyladenylate synthase</fullName>
    </alternativeName>
</protein>
<evidence type="ECO:0000313" key="13">
    <source>
        <dbReference type="EMBL" id="GLK99211.1"/>
    </source>
</evidence>
<dbReference type="PROSITE" id="PS51163">
    <property type="entry name" value="YRDC"/>
    <property type="match status" value="1"/>
</dbReference>
<dbReference type="GO" id="GO:0003725">
    <property type="term" value="F:double-stranded RNA binding"/>
    <property type="evidence" value="ECO:0007669"/>
    <property type="project" value="InterPro"/>
</dbReference>
<evidence type="ECO:0000256" key="10">
    <source>
        <dbReference type="ARBA" id="ARBA00029774"/>
    </source>
</evidence>
<dbReference type="InterPro" id="IPR050156">
    <property type="entry name" value="TC-AMP_synthase_SUA5"/>
</dbReference>
<comment type="catalytic activity">
    <reaction evidence="11">
        <text>L-threonine + hydrogencarbonate + ATP = L-threonylcarbamoyladenylate + diphosphate + H2O</text>
        <dbReference type="Rhea" id="RHEA:36407"/>
        <dbReference type="ChEBI" id="CHEBI:15377"/>
        <dbReference type="ChEBI" id="CHEBI:17544"/>
        <dbReference type="ChEBI" id="CHEBI:30616"/>
        <dbReference type="ChEBI" id="CHEBI:33019"/>
        <dbReference type="ChEBI" id="CHEBI:57926"/>
        <dbReference type="ChEBI" id="CHEBI:73682"/>
        <dbReference type="EC" id="2.7.7.87"/>
    </reaction>
</comment>
<keyword evidence="5" id="KW-0808">Transferase</keyword>
<keyword evidence="4" id="KW-0963">Cytoplasm</keyword>
<proteinExistence type="inferred from homology"/>
<dbReference type="GO" id="GO:0061710">
    <property type="term" value="F:L-threonylcarbamoyladenylate synthase"/>
    <property type="evidence" value="ECO:0007669"/>
    <property type="project" value="UniProtKB-EC"/>
</dbReference>
<dbReference type="PANTHER" id="PTHR17490:SF16">
    <property type="entry name" value="THREONYLCARBAMOYL-AMP SYNTHASE"/>
    <property type="match status" value="1"/>
</dbReference>
<dbReference type="GO" id="GO:0005737">
    <property type="term" value="C:cytoplasm"/>
    <property type="evidence" value="ECO:0007669"/>
    <property type="project" value="UniProtKB-SubCell"/>
</dbReference>
<dbReference type="GO" id="GO:0008033">
    <property type="term" value="P:tRNA processing"/>
    <property type="evidence" value="ECO:0007669"/>
    <property type="project" value="UniProtKB-KW"/>
</dbReference>
<comment type="similarity">
    <text evidence="2">Belongs to the SUA5 family.</text>
</comment>
<keyword evidence="8" id="KW-0547">Nucleotide-binding</keyword>
<dbReference type="GO" id="GO:0000049">
    <property type="term" value="F:tRNA binding"/>
    <property type="evidence" value="ECO:0007669"/>
    <property type="project" value="TreeGrafter"/>
</dbReference>
<dbReference type="PANTHER" id="PTHR17490">
    <property type="entry name" value="SUA5"/>
    <property type="match status" value="1"/>
</dbReference>
<evidence type="ECO:0000256" key="2">
    <source>
        <dbReference type="ARBA" id="ARBA00007663"/>
    </source>
</evidence>
<dbReference type="GO" id="GO:0005524">
    <property type="term" value="F:ATP binding"/>
    <property type="evidence" value="ECO:0007669"/>
    <property type="project" value="UniProtKB-KW"/>
</dbReference>
<dbReference type="EMBL" id="BSFP01000003">
    <property type="protein sequence ID" value="GLK99211.1"/>
    <property type="molecule type" value="Genomic_DNA"/>
</dbReference>
<dbReference type="Proteomes" id="UP001143480">
    <property type="component" value="Unassembled WGS sequence"/>
</dbReference>
<accession>A0A9W6KE39</accession>
<evidence type="ECO:0000256" key="3">
    <source>
        <dbReference type="ARBA" id="ARBA00012584"/>
    </source>
</evidence>
<evidence type="ECO:0000313" key="14">
    <source>
        <dbReference type="Proteomes" id="UP001143480"/>
    </source>
</evidence>
<name>A0A9W6KE39_9ACTN</name>
<dbReference type="Pfam" id="PF01300">
    <property type="entry name" value="Sua5_yciO_yrdC"/>
    <property type="match status" value="1"/>
</dbReference>
<dbReference type="SUPFAM" id="SSF55821">
    <property type="entry name" value="YrdC/RibB"/>
    <property type="match status" value="1"/>
</dbReference>
<reference evidence="13" key="1">
    <citation type="journal article" date="2014" name="Int. J. Syst. Evol. Microbiol.">
        <title>Complete genome sequence of Corynebacterium casei LMG S-19264T (=DSM 44701T), isolated from a smear-ripened cheese.</title>
        <authorList>
            <consortium name="US DOE Joint Genome Institute (JGI-PGF)"/>
            <person name="Walter F."/>
            <person name="Albersmeier A."/>
            <person name="Kalinowski J."/>
            <person name="Ruckert C."/>
        </authorList>
    </citation>
    <scope>NUCLEOTIDE SEQUENCE</scope>
    <source>
        <strain evidence="13">VKM Ac-1321</strain>
    </source>
</reference>
<dbReference type="InterPro" id="IPR006070">
    <property type="entry name" value="Sua5-like_dom"/>
</dbReference>
<evidence type="ECO:0000256" key="6">
    <source>
        <dbReference type="ARBA" id="ARBA00022694"/>
    </source>
</evidence>
<evidence type="ECO:0000256" key="1">
    <source>
        <dbReference type="ARBA" id="ARBA00004496"/>
    </source>
</evidence>
<dbReference type="RefSeq" id="WP_271188871.1">
    <property type="nucleotide sequence ID" value="NZ_BSFP01000003.1"/>
</dbReference>
<evidence type="ECO:0000256" key="8">
    <source>
        <dbReference type="ARBA" id="ARBA00022741"/>
    </source>
</evidence>
<evidence type="ECO:0000256" key="7">
    <source>
        <dbReference type="ARBA" id="ARBA00022695"/>
    </source>
</evidence>
<keyword evidence="7" id="KW-0548">Nucleotidyltransferase</keyword>
<evidence type="ECO:0000256" key="4">
    <source>
        <dbReference type="ARBA" id="ARBA00022490"/>
    </source>
</evidence>
<dbReference type="AlphaFoldDB" id="A0A9W6KE39"/>
<keyword evidence="6" id="KW-0819">tRNA processing</keyword>
<organism evidence="13 14">
    <name type="scientific">Dactylosporangium matsuzakiense</name>
    <dbReference type="NCBI Taxonomy" id="53360"/>
    <lineage>
        <taxon>Bacteria</taxon>
        <taxon>Bacillati</taxon>
        <taxon>Actinomycetota</taxon>
        <taxon>Actinomycetes</taxon>
        <taxon>Micromonosporales</taxon>
        <taxon>Micromonosporaceae</taxon>
        <taxon>Dactylosporangium</taxon>
    </lineage>
</organism>
<dbReference type="Gene3D" id="3.90.870.10">
    <property type="entry name" value="DHBP synthase"/>
    <property type="match status" value="1"/>
</dbReference>
<evidence type="ECO:0000256" key="11">
    <source>
        <dbReference type="ARBA" id="ARBA00048366"/>
    </source>
</evidence>
<evidence type="ECO:0000259" key="12">
    <source>
        <dbReference type="PROSITE" id="PS51163"/>
    </source>
</evidence>
<dbReference type="GO" id="GO:0006450">
    <property type="term" value="P:regulation of translational fidelity"/>
    <property type="evidence" value="ECO:0007669"/>
    <property type="project" value="TreeGrafter"/>
</dbReference>
<dbReference type="InterPro" id="IPR017945">
    <property type="entry name" value="DHBP_synth_RibB-like_a/b_dom"/>
</dbReference>